<dbReference type="GO" id="GO:0016020">
    <property type="term" value="C:membrane"/>
    <property type="evidence" value="ECO:0007669"/>
    <property type="project" value="InterPro"/>
</dbReference>
<keyword evidence="2" id="KW-1133">Transmembrane helix</keyword>
<feature type="region of interest" description="Disordered" evidence="1">
    <location>
        <begin position="574"/>
        <end position="609"/>
    </location>
</feature>
<reference evidence="4 5" key="1">
    <citation type="submission" date="2019-06" db="EMBL/GenBank/DDBJ databases">
        <title>Discovery of a novel chromosome fission-fusion reversal in muntjac.</title>
        <authorList>
            <person name="Mudd A.B."/>
            <person name="Bredeson J.V."/>
            <person name="Baum R."/>
            <person name="Hockemeyer D."/>
            <person name="Rokhsar D.S."/>
        </authorList>
    </citation>
    <scope>NUCLEOTIDE SEQUENCE [LARGE SCALE GENOMIC DNA]</scope>
    <source>
        <strain evidence="4">UCam_UCB_Mr</strain>
        <tissue evidence="4">Fibroblast cell line</tissue>
    </source>
</reference>
<dbReference type="GO" id="GO:0017119">
    <property type="term" value="C:Golgi transport complex"/>
    <property type="evidence" value="ECO:0007669"/>
    <property type="project" value="TreeGrafter"/>
</dbReference>
<sequence length="609" mass="69459">MCFISDSIKIFKCIKLVSQHPCKEDIQILVIREQCVALSFCHIYFFCFHFLTVPLHALLLIFSRIIVWEMRKQKHCIIKKQHSPLLTEILERIATEFNQLQCHAVQSKALPVLDKIRPGTRIAGITAMLQQSLEGLLLEGLQTSSVDIIRPCLRTYATIDKTWDAEALVGQVLVKPYIDEVILEQIVDSYLSDLQFTYDKLLEFVPHHCHLLREVTGGAISSEKGSTVSGYDFLVNSLWPEIVRGLEEKLPLLFNPGNPDGFHQKYTISMDFVRTFERQCGSKASVKRLRAHSAYHSFSNKWNLPIYFQIRFREIAGSLEVALTDVLEDAPALPLRLLNCAFLPLAGSLYCLLASHRTWSSLQRCRSDKMFLPLLAHRLWRLMLQILAQYSKFVKELLLRPNSNESAKDIKKPLVTGSKDLSITQGNCEDQASGPSETKPIVSISSTQLICVVTDLDRLQEQHPFPSLWRCLCPRLACSAAEGSGRPAADFSLVEPQSLMGWILIVSSLLTQYLSFKSAELLKRILPLEWEVTDKPKERLQDPWRHHHKLPLTEYKMLKGRLDYKETQPLHPKGYQAWDPGGRPGCSPHRIQARRRQASAWELSPAEQT</sequence>
<dbReference type="EMBL" id="VCEB01000012">
    <property type="protein sequence ID" value="KAB0371721.1"/>
    <property type="molecule type" value="Genomic_DNA"/>
</dbReference>
<organism evidence="4 5">
    <name type="scientific">Muntiacus reevesi</name>
    <name type="common">Reeves' muntjac</name>
    <name type="synonym">Cervus reevesi</name>
    <dbReference type="NCBI Taxonomy" id="9886"/>
    <lineage>
        <taxon>Eukaryota</taxon>
        <taxon>Metazoa</taxon>
        <taxon>Chordata</taxon>
        <taxon>Craniata</taxon>
        <taxon>Vertebrata</taxon>
        <taxon>Euteleostomi</taxon>
        <taxon>Mammalia</taxon>
        <taxon>Eutheria</taxon>
        <taxon>Laurasiatheria</taxon>
        <taxon>Artiodactyla</taxon>
        <taxon>Ruminantia</taxon>
        <taxon>Pecora</taxon>
        <taxon>Cervidae</taxon>
        <taxon>Muntiacinae</taxon>
        <taxon>Muntiacus</taxon>
    </lineage>
</organism>
<evidence type="ECO:0000256" key="2">
    <source>
        <dbReference type="SAM" id="Phobius"/>
    </source>
</evidence>
<gene>
    <name evidence="4" type="ORF">FD755_016659</name>
</gene>
<evidence type="ECO:0000259" key="3">
    <source>
        <dbReference type="Pfam" id="PF12022"/>
    </source>
</evidence>
<dbReference type="AlphaFoldDB" id="A0A5N3XDA9"/>
<evidence type="ECO:0000313" key="5">
    <source>
        <dbReference type="Proteomes" id="UP000326062"/>
    </source>
</evidence>
<accession>A0A5N3XDA9</accession>
<dbReference type="InterPro" id="IPR024603">
    <property type="entry name" value="COG_complex_COG2_C"/>
</dbReference>
<dbReference type="GO" id="GO:0015031">
    <property type="term" value="P:protein transport"/>
    <property type="evidence" value="ECO:0007669"/>
    <property type="project" value="InterPro"/>
</dbReference>
<proteinExistence type="predicted"/>
<protein>
    <recommendedName>
        <fullName evidence="3">COG complex component COG2 C-terminal domain-containing protein</fullName>
    </recommendedName>
</protein>
<keyword evidence="2" id="KW-0812">Transmembrane</keyword>
<dbReference type="Pfam" id="PF12022">
    <property type="entry name" value="COG2_C"/>
    <property type="match status" value="1"/>
</dbReference>
<dbReference type="GO" id="GO:0006891">
    <property type="term" value="P:intra-Golgi vesicle-mediated transport"/>
    <property type="evidence" value="ECO:0007669"/>
    <property type="project" value="TreeGrafter"/>
</dbReference>
<dbReference type="PANTHER" id="PTHR12961:SF0">
    <property type="entry name" value="CONSERVED OLIGOMERIC GOLGI COMPLEX SUBUNIT 2"/>
    <property type="match status" value="1"/>
</dbReference>
<keyword evidence="2" id="KW-0472">Membrane</keyword>
<name>A0A5N3XDA9_MUNRE</name>
<evidence type="ECO:0000313" key="4">
    <source>
        <dbReference type="EMBL" id="KAB0371721.1"/>
    </source>
</evidence>
<dbReference type="InterPro" id="IPR009316">
    <property type="entry name" value="COG2"/>
</dbReference>
<comment type="caution">
    <text evidence="4">The sequence shown here is derived from an EMBL/GenBank/DDBJ whole genome shotgun (WGS) entry which is preliminary data.</text>
</comment>
<dbReference type="Proteomes" id="UP000326062">
    <property type="component" value="Chromosome 12"/>
</dbReference>
<dbReference type="GO" id="GO:0007030">
    <property type="term" value="P:Golgi organization"/>
    <property type="evidence" value="ECO:0007669"/>
    <property type="project" value="InterPro"/>
</dbReference>
<feature type="transmembrane region" description="Helical" evidence="2">
    <location>
        <begin position="43"/>
        <end position="67"/>
    </location>
</feature>
<dbReference type="PANTHER" id="PTHR12961">
    <property type="entry name" value="CONSERVED OLIGOMERIC GOLGI COMPLEX COMPONENT 2"/>
    <property type="match status" value="1"/>
</dbReference>
<evidence type="ECO:0000256" key="1">
    <source>
        <dbReference type="SAM" id="MobiDB-lite"/>
    </source>
</evidence>
<keyword evidence="5" id="KW-1185">Reference proteome</keyword>
<feature type="domain" description="COG complex component COG2 C-terminal" evidence="3">
    <location>
        <begin position="300"/>
        <end position="463"/>
    </location>
</feature>